<sequence length="282" mass="32004">MTTVHSPPLTRIRELLTIVLRSEPIPELINLSHVCSEFCYTAKYIIRMRIQKCLAPFIPPDRWKSFFHLLKTSRAVIAGSVALAVLSPDPRQWFPDNLNIVVPLGRSNQWSRFLLVAKFIELPTHNITSGKFSVVNTHINTLIRRFEAPETVYCDPCHAHTCTSFENGNIVVIIESAQQSILIPILSSPTTAQMNFITHNQLFCPYPTLTVKKLALRSYQGNPNYQSTIPKLPTYRQFLNFELKNMRLLLGNASAVSEALEYFIGLFLTRARDFNGALVMLA</sequence>
<accession>A0AA39NN15</accession>
<proteinExistence type="predicted"/>
<comment type="caution">
    <text evidence="1">The sequence shown here is derived from an EMBL/GenBank/DDBJ whole genome shotgun (WGS) entry which is preliminary data.</text>
</comment>
<protein>
    <submittedName>
        <fullName evidence="1">Uncharacterized protein</fullName>
    </submittedName>
</protein>
<reference evidence="1" key="1">
    <citation type="submission" date="2023-06" db="EMBL/GenBank/DDBJ databases">
        <authorList>
            <consortium name="Lawrence Berkeley National Laboratory"/>
            <person name="Ahrendt S."/>
            <person name="Sahu N."/>
            <person name="Indic B."/>
            <person name="Wong-Bajracharya J."/>
            <person name="Merenyi Z."/>
            <person name="Ke H.-M."/>
            <person name="Monk M."/>
            <person name="Kocsube S."/>
            <person name="Drula E."/>
            <person name="Lipzen A."/>
            <person name="Balint B."/>
            <person name="Henrissat B."/>
            <person name="Andreopoulos B."/>
            <person name="Martin F.M."/>
            <person name="Harder C.B."/>
            <person name="Rigling D."/>
            <person name="Ford K.L."/>
            <person name="Foster G.D."/>
            <person name="Pangilinan J."/>
            <person name="Papanicolaou A."/>
            <person name="Barry K."/>
            <person name="LaButti K."/>
            <person name="Viragh M."/>
            <person name="Koriabine M."/>
            <person name="Yan M."/>
            <person name="Riley R."/>
            <person name="Champramary S."/>
            <person name="Plett K.L."/>
            <person name="Tsai I.J."/>
            <person name="Slot J."/>
            <person name="Sipos G."/>
            <person name="Plett J."/>
            <person name="Nagy L.G."/>
            <person name="Grigoriev I.V."/>
        </authorList>
    </citation>
    <scope>NUCLEOTIDE SEQUENCE</scope>
    <source>
        <strain evidence="1">ICMP 16352</strain>
    </source>
</reference>
<evidence type="ECO:0000313" key="2">
    <source>
        <dbReference type="Proteomes" id="UP001175227"/>
    </source>
</evidence>
<keyword evidence="2" id="KW-1185">Reference proteome</keyword>
<dbReference type="EMBL" id="JAUEPR010000071">
    <property type="protein sequence ID" value="KAK0468499.1"/>
    <property type="molecule type" value="Genomic_DNA"/>
</dbReference>
<name>A0AA39NN15_9AGAR</name>
<organism evidence="1 2">
    <name type="scientific">Armillaria novae-zelandiae</name>
    <dbReference type="NCBI Taxonomy" id="153914"/>
    <lineage>
        <taxon>Eukaryota</taxon>
        <taxon>Fungi</taxon>
        <taxon>Dikarya</taxon>
        <taxon>Basidiomycota</taxon>
        <taxon>Agaricomycotina</taxon>
        <taxon>Agaricomycetes</taxon>
        <taxon>Agaricomycetidae</taxon>
        <taxon>Agaricales</taxon>
        <taxon>Marasmiineae</taxon>
        <taxon>Physalacriaceae</taxon>
        <taxon>Armillaria</taxon>
    </lineage>
</organism>
<evidence type="ECO:0000313" key="1">
    <source>
        <dbReference type="EMBL" id="KAK0468499.1"/>
    </source>
</evidence>
<dbReference type="AlphaFoldDB" id="A0AA39NN15"/>
<dbReference type="Proteomes" id="UP001175227">
    <property type="component" value="Unassembled WGS sequence"/>
</dbReference>
<gene>
    <name evidence="1" type="ORF">IW261DRAFT_1573720</name>
</gene>